<dbReference type="Pfam" id="PF04079">
    <property type="entry name" value="SMC_ScpB"/>
    <property type="match status" value="1"/>
</dbReference>
<organism evidence="6 7">
    <name type="scientific">Ruthenibacterium lactatiformans</name>
    <dbReference type="NCBI Taxonomy" id="1550024"/>
    <lineage>
        <taxon>Bacteria</taxon>
        <taxon>Bacillati</taxon>
        <taxon>Bacillota</taxon>
        <taxon>Clostridia</taxon>
        <taxon>Eubacteriales</taxon>
        <taxon>Oscillospiraceae</taxon>
        <taxon>Ruthenibacterium</taxon>
    </lineage>
</organism>
<dbReference type="AlphaFoldDB" id="A0A6I3QY62"/>
<dbReference type="Proteomes" id="UP000449193">
    <property type="component" value="Unassembled WGS sequence"/>
</dbReference>
<dbReference type="PANTHER" id="PTHR34298:SF2">
    <property type="entry name" value="SEGREGATION AND CONDENSATION PROTEIN B"/>
    <property type="match status" value="1"/>
</dbReference>
<name>A0A6I3QY62_9FIRM</name>
<sequence>MDLKQTKAAVEAMLFAHAEPVTAERLAGVLGVEEDAVSRLLLSLRDDYEAEDRGLVLLQLEDRWQLATKTAYAPYIKDIMDTRRNTPLSPAALEVLAIVAYNQPVSRSFIEQVRGVDSSSTVQTLVQKGLIEEAGRLDLPGRPVSFRTTDVFLRTFGIASLAELPPLHGDDYAEMGEPAGEAAYSDDEDADGAQAFAPEGDV</sequence>
<comment type="caution">
    <text evidence="6">The sequence shown here is derived from an EMBL/GenBank/DDBJ whole genome shotgun (WGS) entry which is preliminary data.</text>
</comment>
<evidence type="ECO:0000256" key="1">
    <source>
        <dbReference type="ARBA" id="ARBA00022490"/>
    </source>
</evidence>
<dbReference type="InterPro" id="IPR036390">
    <property type="entry name" value="WH_DNA-bd_sf"/>
</dbReference>
<gene>
    <name evidence="5 6" type="primary">scpB</name>
    <name evidence="6" type="ORF">GMD52_07655</name>
</gene>
<dbReference type="NCBIfam" id="TIGR00281">
    <property type="entry name" value="SMC-Scp complex subunit ScpB"/>
    <property type="match status" value="1"/>
</dbReference>
<keyword evidence="1 5" id="KW-0963">Cytoplasm</keyword>
<dbReference type="GO" id="GO:0005737">
    <property type="term" value="C:cytoplasm"/>
    <property type="evidence" value="ECO:0007669"/>
    <property type="project" value="UniProtKB-SubCell"/>
</dbReference>
<accession>A0A6I3QY62</accession>
<comment type="similarity">
    <text evidence="5">Belongs to the ScpB family.</text>
</comment>
<reference evidence="6 7" key="1">
    <citation type="journal article" date="2019" name="Nat. Med.">
        <title>A library of human gut bacterial isolates paired with longitudinal multiomics data enables mechanistic microbiome research.</title>
        <authorList>
            <person name="Poyet M."/>
            <person name="Groussin M."/>
            <person name="Gibbons S.M."/>
            <person name="Avila-Pacheco J."/>
            <person name="Jiang X."/>
            <person name="Kearney S.M."/>
            <person name="Perrotta A.R."/>
            <person name="Berdy B."/>
            <person name="Zhao S."/>
            <person name="Lieberman T.D."/>
            <person name="Swanson P.K."/>
            <person name="Smith M."/>
            <person name="Roesemann S."/>
            <person name="Alexander J.E."/>
            <person name="Rich S.A."/>
            <person name="Livny J."/>
            <person name="Vlamakis H."/>
            <person name="Clish C."/>
            <person name="Bullock K."/>
            <person name="Deik A."/>
            <person name="Scott J."/>
            <person name="Pierce K.A."/>
            <person name="Xavier R.J."/>
            <person name="Alm E.J."/>
        </authorList>
    </citation>
    <scope>NUCLEOTIDE SEQUENCE [LARGE SCALE GENOMIC DNA]</scope>
    <source>
        <strain evidence="6 7">BIOML-A7</strain>
    </source>
</reference>
<dbReference type="InterPro" id="IPR036388">
    <property type="entry name" value="WH-like_DNA-bd_sf"/>
</dbReference>
<evidence type="ECO:0000256" key="4">
    <source>
        <dbReference type="ARBA" id="ARBA00023306"/>
    </source>
</evidence>
<dbReference type="GO" id="GO:0051301">
    <property type="term" value="P:cell division"/>
    <property type="evidence" value="ECO:0007669"/>
    <property type="project" value="UniProtKB-KW"/>
</dbReference>
<dbReference type="PIRSF" id="PIRSF019345">
    <property type="entry name" value="ScpB"/>
    <property type="match status" value="1"/>
</dbReference>
<comment type="function">
    <text evidence="5">Participates in chromosomal partition during cell division. May act via the formation of a condensin-like complex containing Smc and ScpA that pull DNA away from mid-cell into both cell halves.</text>
</comment>
<evidence type="ECO:0000313" key="6">
    <source>
        <dbReference type="EMBL" id="MTS51415.1"/>
    </source>
</evidence>
<evidence type="ECO:0000256" key="3">
    <source>
        <dbReference type="ARBA" id="ARBA00022829"/>
    </source>
</evidence>
<dbReference type="EMBL" id="WMZR01000008">
    <property type="protein sequence ID" value="MTS51415.1"/>
    <property type="molecule type" value="Genomic_DNA"/>
</dbReference>
<evidence type="ECO:0000313" key="7">
    <source>
        <dbReference type="Proteomes" id="UP000449193"/>
    </source>
</evidence>
<dbReference type="GO" id="GO:0051304">
    <property type="term" value="P:chromosome separation"/>
    <property type="evidence" value="ECO:0007669"/>
    <property type="project" value="InterPro"/>
</dbReference>
<dbReference type="SUPFAM" id="SSF46785">
    <property type="entry name" value="Winged helix' DNA-binding domain"/>
    <property type="match status" value="2"/>
</dbReference>
<evidence type="ECO:0000256" key="2">
    <source>
        <dbReference type="ARBA" id="ARBA00022618"/>
    </source>
</evidence>
<keyword evidence="2 5" id="KW-0132">Cell division</keyword>
<dbReference type="PANTHER" id="PTHR34298">
    <property type="entry name" value="SEGREGATION AND CONDENSATION PROTEIN B"/>
    <property type="match status" value="1"/>
</dbReference>
<protein>
    <recommendedName>
        <fullName evidence="5">Segregation and condensation protein B</fullName>
    </recommendedName>
</protein>
<dbReference type="RefSeq" id="WP_119981511.1">
    <property type="nucleotide sequence ID" value="NZ_CAUBBA010000016.1"/>
</dbReference>
<comment type="subcellular location">
    <subcellularLocation>
        <location evidence="5">Cytoplasm</location>
    </subcellularLocation>
    <text evidence="5">Associated with two foci at the outer edges of the nucleoid region in young cells, and at four foci within both cell halves in older cells.</text>
</comment>
<proteinExistence type="inferred from homology"/>
<evidence type="ECO:0000256" key="5">
    <source>
        <dbReference type="HAMAP-Rule" id="MF_01804"/>
    </source>
</evidence>
<dbReference type="Gene3D" id="1.10.10.10">
    <property type="entry name" value="Winged helix-like DNA-binding domain superfamily/Winged helix DNA-binding domain"/>
    <property type="match status" value="2"/>
</dbReference>
<dbReference type="InterPro" id="IPR005234">
    <property type="entry name" value="ScpB_csome_segregation"/>
</dbReference>
<keyword evidence="3 5" id="KW-0159">Chromosome partition</keyword>
<dbReference type="GO" id="GO:0006260">
    <property type="term" value="P:DNA replication"/>
    <property type="evidence" value="ECO:0007669"/>
    <property type="project" value="UniProtKB-UniRule"/>
</dbReference>
<keyword evidence="4 5" id="KW-0131">Cell cycle</keyword>
<comment type="subunit">
    <text evidence="5">Homodimer. Homodimerization may be required to stabilize the binding of ScpA to the Smc head domains. Component of a cohesin-like complex composed of ScpA, ScpB and the Smc homodimer, in which ScpA and ScpB bind to the head domain of Smc. The presence of the three proteins is required for the association of the complex with DNA.</text>
</comment>
<dbReference type="HAMAP" id="MF_01804">
    <property type="entry name" value="ScpB"/>
    <property type="match status" value="1"/>
</dbReference>